<dbReference type="EMBL" id="CAAALY010258788">
    <property type="protein sequence ID" value="VEL38727.1"/>
    <property type="molecule type" value="Genomic_DNA"/>
</dbReference>
<evidence type="ECO:0000313" key="2">
    <source>
        <dbReference type="Proteomes" id="UP000784294"/>
    </source>
</evidence>
<sequence>MSFILSNPHSAPGRADFLFPSRAARLSVLPEREHEHELVGGYNNDCLIDPDHRLTLLFIKALATTDSSLPECMSNLTLDWRSDETGLLNRVAKSPVAGFMQSRRGYAGLRRVESPRLKMRDLQGFGSFPDSCWCQLDSILTFADPPAGRRPLRSHVVHEDDLISILEQASVFVCPPAYRPAYMQACLRRLHLRQVPNGAEGEDAGTRGVLGGKYQINSRLDRHVSHQLDRTSTGLELGASQRTSHSRVVDSVISSFGGGTLSILIPFLGICPQAPRRLISTNRPLSPRTHTHAHTHTHVTTAFWHSAFGDESAETGCGGESVNLTKSHMGNSSAFVRLLVCVLVCLRRCVLAFVSEWH</sequence>
<evidence type="ECO:0000313" key="1">
    <source>
        <dbReference type="EMBL" id="VEL38727.1"/>
    </source>
</evidence>
<keyword evidence="2" id="KW-1185">Reference proteome</keyword>
<dbReference type="Proteomes" id="UP000784294">
    <property type="component" value="Unassembled WGS sequence"/>
</dbReference>
<protein>
    <submittedName>
        <fullName evidence="1">Uncharacterized protein</fullName>
    </submittedName>
</protein>
<reference evidence="1" key="1">
    <citation type="submission" date="2018-11" db="EMBL/GenBank/DDBJ databases">
        <authorList>
            <consortium name="Pathogen Informatics"/>
        </authorList>
    </citation>
    <scope>NUCLEOTIDE SEQUENCE</scope>
</reference>
<accession>A0A448XKG2</accession>
<name>A0A448XKG2_9PLAT</name>
<comment type="caution">
    <text evidence="1">The sequence shown here is derived from an EMBL/GenBank/DDBJ whole genome shotgun (WGS) entry which is preliminary data.</text>
</comment>
<gene>
    <name evidence="1" type="ORF">PXEA_LOCUS32167</name>
</gene>
<organism evidence="1 2">
    <name type="scientific">Protopolystoma xenopodis</name>
    <dbReference type="NCBI Taxonomy" id="117903"/>
    <lineage>
        <taxon>Eukaryota</taxon>
        <taxon>Metazoa</taxon>
        <taxon>Spiralia</taxon>
        <taxon>Lophotrochozoa</taxon>
        <taxon>Platyhelminthes</taxon>
        <taxon>Monogenea</taxon>
        <taxon>Polyopisthocotylea</taxon>
        <taxon>Polystomatidea</taxon>
        <taxon>Polystomatidae</taxon>
        <taxon>Protopolystoma</taxon>
    </lineage>
</organism>
<proteinExistence type="predicted"/>
<dbReference type="AlphaFoldDB" id="A0A448XKG2"/>